<evidence type="ECO:0000313" key="1">
    <source>
        <dbReference type="EMBL" id="KAF3449958.1"/>
    </source>
</evidence>
<dbReference type="AlphaFoldDB" id="A0A8K0HD72"/>
<reference evidence="1" key="1">
    <citation type="submission" date="2020-03" db="EMBL/GenBank/DDBJ databases">
        <title>A high-quality chromosome-level genome assembly of a woody plant with both climbing and erect habits, Rhamnella rubrinervis.</title>
        <authorList>
            <person name="Lu Z."/>
            <person name="Yang Y."/>
            <person name="Zhu X."/>
            <person name="Sun Y."/>
        </authorList>
    </citation>
    <scope>NUCLEOTIDE SEQUENCE</scope>
    <source>
        <strain evidence="1">BYM</strain>
        <tissue evidence="1">Leaf</tissue>
    </source>
</reference>
<comment type="caution">
    <text evidence="1">The sequence shown here is derived from an EMBL/GenBank/DDBJ whole genome shotgun (WGS) entry which is preliminary data.</text>
</comment>
<gene>
    <name evidence="1" type="ORF">FNV43_RR06037</name>
</gene>
<dbReference type="Proteomes" id="UP000796880">
    <property type="component" value="Unassembled WGS sequence"/>
</dbReference>
<evidence type="ECO:0000313" key="2">
    <source>
        <dbReference type="Proteomes" id="UP000796880"/>
    </source>
</evidence>
<sequence>MSFLTLERSKSKLLQVTILLQAGSWSPPPPDWIKVNVDMAHKEIGFVAVMMDDGDSIIVCSKRLDFDLKG</sequence>
<proteinExistence type="predicted"/>
<accession>A0A8K0HD72</accession>
<organism evidence="1 2">
    <name type="scientific">Rhamnella rubrinervis</name>
    <dbReference type="NCBI Taxonomy" id="2594499"/>
    <lineage>
        <taxon>Eukaryota</taxon>
        <taxon>Viridiplantae</taxon>
        <taxon>Streptophyta</taxon>
        <taxon>Embryophyta</taxon>
        <taxon>Tracheophyta</taxon>
        <taxon>Spermatophyta</taxon>
        <taxon>Magnoliopsida</taxon>
        <taxon>eudicotyledons</taxon>
        <taxon>Gunneridae</taxon>
        <taxon>Pentapetalae</taxon>
        <taxon>rosids</taxon>
        <taxon>fabids</taxon>
        <taxon>Rosales</taxon>
        <taxon>Rhamnaceae</taxon>
        <taxon>rhamnoid group</taxon>
        <taxon>Rhamneae</taxon>
        <taxon>Rhamnella</taxon>
    </lineage>
</organism>
<name>A0A8K0HD72_9ROSA</name>
<dbReference type="EMBL" id="VOIH02000003">
    <property type="protein sequence ID" value="KAF3449958.1"/>
    <property type="molecule type" value="Genomic_DNA"/>
</dbReference>
<keyword evidence="2" id="KW-1185">Reference proteome</keyword>
<protein>
    <submittedName>
        <fullName evidence="1">Uncharacterized protein</fullName>
    </submittedName>
</protein>